<dbReference type="InterPro" id="IPR052048">
    <property type="entry name" value="ST_Response_Regulator"/>
</dbReference>
<feature type="modified residue" description="4-aspartylphosphate" evidence="1">
    <location>
        <position position="56"/>
    </location>
</feature>
<dbReference type="OrthoDB" id="195636at2"/>
<evidence type="ECO:0000313" key="3">
    <source>
        <dbReference type="EMBL" id="PXA04899.1"/>
    </source>
</evidence>
<keyword evidence="1" id="KW-0597">Phosphoprotein</keyword>
<protein>
    <submittedName>
        <fullName evidence="3">Response regulator</fullName>
    </submittedName>
</protein>
<evidence type="ECO:0000313" key="4">
    <source>
        <dbReference type="Proteomes" id="UP000247099"/>
    </source>
</evidence>
<dbReference type="Proteomes" id="UP000247099">
    <property type="component" value="Unassembled WGS sequence"/>
</dbReference>
<dbReference type="PANTHER" id="PTHR43228">
    <property type="entry name" value="TWO-COMPONENT RESPONSE REGULATOR"/>
    <property type="match status" value="1"/>
</dbReference>
<comment type="caution">
    <text evidence="3">The sequence shown here is derived from an EMBL/GenBank/DDBJ whole genome shotgun (WGS) entry which is preliminary data.</text>
</comment>
<evidence type="ECO:0000256" key="1">
    <source>
        <dbReference type="PROSITE-ProRule" id="PRU00169"/>
    </source>
</evidence>
<dbReference type="AlphaFoldDB" id="A0A317ZM55"/>
<name>A0A317ZM55_9BACT</name>
<dbReference type="PROSITE" id="PS50110">
    <property type="entry name" value="RESPONSE_REGULATORY"/>
    <property type="match status" value="1"/>
</dbReference>
<evidence type="ECO:0000259" key="2">
    <source>
        <dbReference type="PROSITE" id="PS50110"/>
    </source>
</evidence>
<dbReference type="SMART" id="SM00448">
    <property type="entry name" value="REC"/>
    <property type="match status" value="1"/>
</dbReference>
<dbReference type="GO" id="GO:0000160">
    <property type="term" value="P:phosphorelay signal transduction system"/>
    <property type="evidence" value="ECO:0007669"/>
    <property type="project" value="InterPro"/>
</dbReference>
<dbReference type="SUPFAM" id="SSF52172">
    <property type="entry name" value="CheY-like"/>
    <property type="match status" value="1"/>
</dbReference>
<organism evidence="3 4">
    <name type="scientific">Coraliomargarita sinensis</name>
    <dbReference type="NCBI Taxonomy" id="2174842"/>
    <lineage>
        <taxon>Bacteria</taxon>
        <taxon>Pseudomonadati</taxon>
        <taxon>Verrucomicrobiota</taxon>
        <taxon>Opitutia</taxon>
        <taxon>Puniceicoccales</taxon>
        <taxon>Coraliomargaritaceae</taxon>
        <taxon>Coraliomargarita</taxon>
    </lineage>
</organism>
<reference evidence="3 4" key="1">
    <citation type="submission" date="2018-05" db="EMBL/GenBank/DDBJ databases">
        <title>Coraliomargarita sinensis sp. nov., isolated from a marine solar saltern.</title>
        <authorList>
            <person name="Zhou L.Y."/>
        </authorList>
    </citation>
    <scope>NUCLEOTIDE SEQUENCE [LARGE SCALE GENOMIC DNA]</scope>
    <source>
        <strain evidence="3 4">WN38</strain>
    </source>
</reference>
<dbReference type="InterPro" id="IPR001789">
    <property type="entry name" value="Sig_transdc_resp-reg_receiver"/>
</dbReference>
<gene>
    <name evidence="3" type="ORF">DDZ13_02745</name>
</gene>
<dbReference type="EMBL" id="QHJQ01000002">
    <property type="protein sequence ID" value="PXA04899.1"/>
    <property type="molecule type" value="Genomic_DNA"/>
</dbReference>
<dbReference type="Pfam" id="PF00072">
    <property type="entry name" value="Response_reg"/>
    <property type="match status" value="1"/>
</dbReference>
<keyword evidence="4" id="KW-1185">Reference proteome</keyword>
<accession>A0A317ZM55</accession>
<feature type="domain" description="Response regulatory" evidence="2">
    <location>
        <begin position="6"/>
        <end position="121"/>
    </location>
</feature>
<dbReference type="Gene3D" id="3.40.50.2300">
    <property type="match status" value="1"/>
</dbReference>
<dbReference type="PANTHER" id="PTHR43228:SF1">
    <property type="entry name" value="TWO-COMPONENT RESPONSE REGULATOR ARR22"/>
    <property type="match status" value="1"/>
</dbReference>
<proteinExistence type="predicted"/>
<dbReference type="RefSeq" id="WP_110129902.1">
    <property type="nucleotide sequence ID" value="NZ_QHJQ01000002.1"/>
</dbReference>
<dbReference type="InParanoid" id="A0A317ZM55"/>
<sequence length="127" mass="14419">MARPETALIVDDEAHLRTYLKLILKQIGFTVFHEAVNGQEGIDFYKEHSPDIVLMDVNMPVKEGLEALKEIIDYDEEAVVVMTTSVASRQAVETSVELGASHYIRKDMKKDEVAEVINNLIDEIWED</sequence>
<dbReference type="InterPro" id="IPR011006">
    <property type="entry name" value="CheY-like_superfamily"/>
</dbReference>